<dbReference type="AlphaFoldDB" id="A0A6A6EET5"/>
<dbReference type="SUPFAM" id="SSF56112">
    <property type="entry name" value="Protein kinase-like (PK-like)"/>
    <property type="match status" value="1"/>
</dbReference>
<dbReference type="InterPro" id="IPR011009">
    <property type="entry name" value="Kinase-like_dom_sf"/>
</dbReference>
<dbReference type="InterPro" id="IPR000719">
    <property type="entry name" value="Prot_kinase_dom"/>
</dbReference>
<dbReference type="GO" id="GO:0005524">
    <property type="term" value="F:ATP binding"/>
    <property type="evidence" value="ECO:0007669"/>
    <property type="project" value="InterPro"/>
</dbReference>
<dbReference type="PANTHER" id="PTHR24359:SF1">
    <property type="entry name" value="INHIBITOR OF NUCLEAR FACTOR KAPPA-B KINASE EPSILON SUBUNIT HOMOLOG 1-RELATED"/>
    <property type="match status" value="1"/>
</dbReference>
<dbReference type="PROSITE" id="PS50011">
    <property type="entry name" value="PROTEIN_KINASE_DOM"/>
    <property type="match status" value="1"/>
</dbReference>
<dbReference type="CDD" id="cd00180">
    <property type="entry name" value="PKc"/>
    <property type="match status" value="1"/>
</dbReference>
<dbReference type="PROSITE" id="PS00108">
    <property type="entry name" value="PROTEIN_KINASE_ST"/>
    <property type="match status" value="1"/>
</dbReference>
<evidence type="ECO:0000313" key="4">
    <source>
        <dbReference type="Proteomes" id="UP000800200"/>
    </source>
</evidence>
<dbReference type="GO" id="GO:0004674">
    <property type="term" value="F:protein serine/threonine kinase activity"/>
    <property type="evidence" value="ECO:0007669"/>
    <property type="project" value="TreeGrafter"/>
</dbReference>
<sequence length="689" mass="78840">MNARYSGPDNPEPTNPRVDSKLLIDSAEVPPASSVPSPPKNFSSNRRTPILHELLPVRDKSSFKDSFQSVSSILENFRLPYDSEERQSGTLNPDHLLSNLGSDASAHGSYIHKIEDTLKRSDLSATNAVLNRVLNICPPEWTAAPILFHLLESIDRLDLTTNFMKHGITDLWFPFQKHMLRHFFNDPEAQKAFLEAQSFVLSHTWPSPRNHHIFHLAFEDGDEVVEIDRLLGEGGCGTVDQITISTQPHPTVCVRKRIGRTSLLNKQKKIMEAFRREINVMRQVHHHHCVSFIGSYTDHDSVALLCSPVADMDLAQFLDKPFLDEHQLDVLRRGIGCLCVAVLYLHEKKIRHEDLKPQNVLIHGTNILLTDFGFSLDFSEDSVSTTTGTPSHLTARYSAPEIMKHEARNRATDIWSLGCVILEMLSRLHGHTLSSIKTFWKDNGSHRPSFSMNRKTAELWFQRIYDDTQQYPKESYLVLLIHTMQRYRSKRLLRPSAKQIVEKLAELESMFPSGGTWFGMCCADHMKASIPKTIQDEVGLDGREVKYFYPHLFDDVAYIYADLDFTILKHRHVPGHNSLREIFDSSVLESVLDCILELSQRLNHDIASPQYFIRKHKNGRSIAKWSFLVSPIKHIIHLRKRCSLTCFTPRAVQFSIVPICFPRCELYGSFFLVVTFLYDATHDSKLYSA</sequence>
<dbReference type="Gene3D" id="3.30.200.20">
    <property type="entry name" value="Phosphorylase Kinase, domain 1"/>
    <property type="match status" value="1"/>
</dbReference>
<gene>
    <name evidence="3" type="ORF">K469DRAFT_26568</name>
</gene>
<dbReference type="EMBL" id="ML994619">
    <property type="protein sequence ID" value="KAF2190254.1"/>
    <property type="molecule type" value="Genomic_DNA"/>
</dbReference>
<dbReference type="OrthoDB" id="4062651at2759"/>
<feature type="compositionally biased region" description="Low complexity" evidence="1">
    <location>
        <begin position="26"/>
        <end position="35"/>
    </location>
</feature>
<organism evidence="3 4">
    <name type="scientific">Zopfia rhizophila CBS 207.26</name>
    <dbReference type="NCBI Taxonomy" id="1314779"/>
    <lineage>
        <taxon>Eukaryota</taxon>
        <taxon>Fungi</taxon>
        <taxon>Dikarya</taxon>
        <taxon>Ascomycota</taxon>
        <taxon>Pezizomycotina</taxon>
        <taxon>Dothideomycetes</taxon>
        <taxon>Dothideomycetes incertae sedis</taxon>
        <taxon>Zopfiaceae</taxon>
        <taxon>Zopfia</taxon>
    </lineage>
</organism>
<name>A0A6A6EET5_9PEZI</name>
<keyword evidence="3" id="KW-0418">Kinase</keyword>
<dbReference type="Proteomes" id="UP000800200">
    <property type="component" value="Unassembled WGS sequence"/>
</dbReference>
<feature type="region of interest" description="Disordered" evidence="1">
    <location>
        <begin position="1"/>
        <end position="47"/>
    </location>
</feature>
<accession>A0A6A6EET5</accession>
<keyword evidence="4" id="KW-1185">Reference proteome</keyword>
<dbReference type="SMART" id="SM00220">
    <property type="entry name" value="S_TKc"/>
    <property type="match status" value="1"/>
</dbReference>
<dbReference type="Gene3D" id="1.10.510.10">
    <property type="entry name" value="Transferase(Phosphotransferase) domain 1"/>
    <property type="match status" value="1"/>
</dbReference>
<proteinExistence type="predicted"/>
<dbReference type="Pfam" id="PF00069">
    <property type="entry name" value="Pkinase"/>
    <property type="match status" value="1"/>
</dbReference>
<evidence type="ECO:0000256" key="1">
    <source>
        <dbReference type="SAM" id="MobiDB-lite"/>
    </source>
</evidence>
<evidence type="ECO:0000313" key="3">
    <source>
        <dbReference type="EMBL" id="KAF2190254.1"/>
    </source>
</evidence>
<feature type="domain" description="Protein kinase" evidence="2">
    <location>
        <begin position="225"/>
        <end position="511"/>
    </location>
</feature>
<reference evidence="3" key="1">
    <citation type="journal article" date="2020" name="Stud. Mycol.">
        <title>101 Dothideomycetes genomes: a test case for predicting lifestyles and emergence of pathogens.</title>
        <authorList>
            <person name="Haridas S."/>
            <person name="Albert R."/>
            <person name="Binder M."/>
            <person name="Bloem J."/>
            <person name="Labutti K."/>
            <person name="Salamov A."/>
            <person name="Andreopoulos B."/>
            <person name="Baker S."/>
            <person name="Barry K."/>
            <person name="Bills G."/>
            <person name="Bluhm B."/>
            <person name="Cannon C."/>
            <person name="Castanera R."/>
            <person name="Culley D."/>
            <person name="Daum C."/>
            <person name="Ezra D."/>
            <person name="Gonzalez J."/>
            <person name="Henrissat B."/>
            <person name="Kuo A."/>
            <person name="Liang C."/>
            <person name="Lipzen A."/>
            <person name="Lutzoni F."/>
            <person name="Magnuson J."/>
            <person name="Mondo S."/>
            <person name="Nolan M."/>
            <person name="Ohm R."/>
            <person name="Pangilinan J."/>
            <person name="Park H.-J."/>
            <person name="Ramirez L."/>
            <person name="Alfaro M."/>
            <person name="Sun H."/>
            <person name="Tritt A."/>
            <person name="Yoshinaga Y."/>
            <person name="Zwiers L.-H."/>
            <person name="Turgeon B."/>
            <person name="Goodwin S."/>
            <person name="Spatafora J."/>
            <person name="Crous P."/>
            <person name="Grigoriev I."/>
        </authorList>
    </citation>
    <scope>NUCLEOTIDE SEQUENCE</scope>
    <source>
        <strain evidence="3">CBS 207.26</strain>
    </source>
</reference>
<protein>
    <submittedName>
        <fullName evidence="3">Kinase-like protein</fullName>
    </submittedName>
</protein>
<keyword evidence="3" id="KW-0808">Transferase</keyword>
<dbReference type="PANTHER" id="PTHR24359">
    <property type="entry name" value="SERINE/THREONINE-PROTEIN KINASE SBK1"/>
    <property type="match status" value="1"/>
</dbReference>
<evidence type="ECO:0000259" key="2">
    <source>
        <dbReference type="PROSITE" id="PS50011"/>
    </source>
</evidence>
<dbReference type="InterPro" id="IPR008271">
    <property type="entry name" value="Ser/Thr_kinase_AS"/>
</dbReference>